<dbReference type="SMART" id="SM00409">
    <property type="entry name" value="IG"/>
    <property type="match status" value="15"/>
</dbReference>
<evidence type="ECO:0000256" key="2">
    <source>
        <dbReference type="ARBA" id="ARBA00022692"/>
    </source>
</evidence>
<dbReference type="GO" id="GO:0075512">
    <property type="term" value="P:clathrin-dependent endocytosis of virus by host cell"/>
    <property type="evidence" value="ECO:0007669"/>
    <property type="project" value="TreeGrafter"/>
</dbReference>
<dbReference type="Gene3D" id="2.60.40.10">
    <property type="entry name" value="Immunoglobulins"/>
    <property type="match status" value="16"/>
</dbReference>
<dbReference type="PANTHER" id="PTHR47243">
    <property type="entry name" value="SIALOADHESIN"/>
    <property type="match status" value="1"/>
</dbReference>
<dbReference type="InterPro" id="IPR036179">
    <property type="entry name" value="Ig-like_dom_sf"/>
</dbReference>
<dbReference type="GO" id="GO:0005770">
    <property type="term" value="C:late endosome"/>
    <property type="evidence" value="ECO:0007669"/>
    <property type="project" value="TreeGrafter"/>
</dbReference>
<dbReference type="InterPro" id="IPR003598">
    <property type="entry name" value="Ig_sub2"/>
</dbReference>
<evidence type="ECO:0000313" key="7">
    <source>
        <dbReference type="Ensembl" id="ENSACOP00000019587.1"/>
    </source>
</evidence>
<sequence>MDHAAQPCIPLPLSHTALGSWGVTYPRSLRGINGSCVVIPCSLSFPEEVAADDGLVAIWYKDYNNQKTLVFHSADQEVDVHFRGRAQLLGDPSARNCTLQLQRVAVGDSGPYRFRFEIVNGDRWSAAQDVVLSVSEDLEKPSIAPSEEQTEGQTSTFECSTPYVCPLGDVALRWEGHDPQVSVVSGRVQMDTSGVGHYLTLTTSFSWRDHSKKLLCEVSYGSRKATREVVLRVRRTWGCSVGSLFPNIRVGDTVSFTCEVGSSHPPVSGYRWYKDGVPTGSEQILTLRGVRREDHGQYHCEAENAIGAAAAPAVMLYVFSAAVSVSPAAEVREGTATTLSCDVPGQEGQDLSYAWHKNGAWLKEGSAHTLLFLHVTAADAGYYSCTVTNDRGSDTSPPVGLRVTYPPRSPTITLFQEAHGGRLAIIHCAVDSYPPATMAMYHDSTLVAASGSQAAPQQRLGVTSSRNTLRLEIHGAGPRDSGEYRCTASNGHGNASATKVFIARATEVLIQPSAEVREGAAVTLTCAGPWGAAEDALYAWFRNGKRLRESAAPALRFRSVRAEDAGAFQCRLRSRNGSDESAAAPLRVLCACCWERLRVLSAAAGPGALLRSEPEANLTLWRGDEVIACTWGCPIAPSPRVQATSSYNSLKVEIQDVVLEDEGTYVCWAGNTEGNASATMDFRAESASIVVAPSPSVLEGDAANLTCQLSTSSTALPTFTWYRNGQQLAEGSAPSLVLRHVASADAGLYHCRATTNSSSRSSATVSLEVLTPSPCADPPRAVLLTALLEAQRGRVAVFRCSVRSSPAARMALLRDGVPLASSGGGGAGPRLRVSAAPNALEVEMREVTAADEGRYRCTASNAHGTAEQSLYLRVQGERPARRVLISPSSEVLEGDDVSLTCQTAAEPQDGAVYSWYKNSEWLQETPDNVLALPRVTSTAAGSYHCRAHSPAGTSVSPATALRVSYPPRVPVLTLLLEPPAAQRAVLQCSVDSSPRAELALFKDQALVASTALPQPSARPRLSITAASNTLRVSISPVLLEDEGQYLCSASNAYGNASATANLTAAARVGISPSPDVREGDAVNLTCVVQSSGVEVLSYTWFKNKVWVSSGSSPLLSFPSVTVTDAASYHCSVRTPARTHSSAPTTLSILYPPRNLHLKAFVESNEGTAVILLCTVDSNPLSEITLLKEGVVVASSPAMGRDHRVSPSPNTLRLELREASEEDEGEYECRARSPLGSTHESLPLRVQGEVRIHPSAEVLEGTDVTLTCRDAGAGPGTVYSWYKDGRWVPGGPGARLPLPAARRSDAGSYGCEAGTGLRGRRAPPAALRVLYAPQAPSFISLVDPRGGQHIVLLCTVDSVPPSDIALHHGDGQAPLASTWGPSDPRVTVEATPNSLRVGMGLLEPGDAGVYVCSANNSIGTASSSLRLDAGGVTVTVEPSPEVPEGSTATMTCSAAPWLGGEPNCTWYRNNRWLREGPSCSLVLTHVTSADTGSYHCRASGTRGSVTSALLSFSVLCECPHEDRPWVLSPGVLGYPILTVLLQGLLAASGAAAAAPGLRALPSHNALRLLLSEGAREASGEYVCVASNALGNATATASFDGHRLHGELYLEHHIGWMGTMGRSRIGLNQPRVFRWKGTREGFPSGIGYFLPRSFPSAAAVVGRRLKGLEKGREWDGEMQEGRK</sequence>
<organism evidence="7 8">
    <name type="scientific">Amazona collaria</name>
    <name type="common">yellow-billed parrot</name>
    <dbReference type="NCBI Taxonomy" id="241587"/>
    <lineage>
        <taxon>Eukaryota</taxon>
        <taxon>Metazoa</taxon>
        <taxon>Chordata</taxon>
        <taxon>Craniata</taxon>
        <taxon>Vertebrata</taxon>
        <taxon>Euteleostomi</taxon>
        <taxon>Archelosauria</taxon>
        <taxon>Archosauria</taxon>
        <taxon>Dinosauria</taxon>
        <taxon>Saurischia</taxon>
        <taxon>Theropoda</taxon>
        <taxon>Coelurosauria</taxon>
        <taxon>Aves</taxon>
        <taxon>Neognathae</taxon>
        <taxon>Neoaves</taxon>
        <taxon>Telluraves</taxon>
        <taxon>Australaves</taxon>
        <taxon>Psittaciformes</taxon>
        <taxon>Psittacidae</taxon>
        <taxon>Amazona</taxon>
    </lineage>
</organism>
<feature type="domain" description="Ig-like" evidence="6">
    <location>
        <begin position="312"/>
        <end position="404"/>
    </location>
</feature>
<comment type="subcellular location">
    <subcellularLocation>
        <location evidence="1">Membrane</location>
        <topology evidence="1">Single-pass membrane protein</topology>
    </subcellularLocation>
</comment>
<feature type="domain" description="Ig-like" evidence="6">
    <location>
        <begin position="1152"/>
        <end position="1232"/>
    </location>
</feature>
<feature type="domain" description="Ig-like" evidence="6">
    <location>
        <begin position="251"/>
        <end position="304"/>
    </location>
</feature>
<feature type="domain" description="Ig-like" evidence="6">
    <location>
        <begin position="967"/>
        <end position="1059"/>
    </location>
</feature>
<dbReference type="Pfam" id="PF07679">
    <property type="entry name" value="I-set"/>
    <property type="match status" value="3"/>
</dbReference>
<feature type="domain" description="Ig-like" evidence="6">
    <location>
        <begin position="779"/>
        <end position="873"/>
    </location>
</feature>
<dbReference type="FunFam" id="2.60.40.10:FF:000921">
    <property type="entry name" value="sialoadhesin isoform X1"/>
    <property type="match status" value="3"/>
</dbReference>
<feature type="domain" description="Ig-like" evidence="6">
    <location>
        <begin position="503"/>
        <end position="587"/>
    </location>
</feature>
<proteinExistence type="predicted"/>
<reference evidence="7" key="1">
    <citation type="submission" date="2025-08" db="UniProtKB">
        <authorList>
            <consortium name="Ensembl"/>
        </authorList>
    </citation>
    <scope>IDENTIFICATION</scope>
</reference>
<dbReference type="InterPro" id="IPR007110">
    <property type="entry name" value="Ig-like_dom"/>
</dbReference>
<dbReference type="InterPro" id="IPR013098">
    <property type="entry name" value="Ig_I-set"/>
</dbReference>
<evidence type="ECO:0000256" key="3">
    <source>
        <dbReference type="ARBA" id="ARBA00022989"/>
    </source>
</evidence>
<dbReference type="SUPFAM" id="SSF48726">
    <property type="entry name" value="Immunoglobulin"/>
    <property type="match status" value="16"/>
</dbReference>
<dbReference type="InterPro" id="IPR013162">
    <property type="entry name" value="CD80_C2-set"/>
</dbReference>
<keyword evidence="8" id="KW-1185">Reference proteome</keyword>
<dbReference type="SMART" id="SM00408">
    <property type="entry name" value="IGc2"/>
    <property type="match status" value="14"/>
</dbReference>
<dbReference type="Proteomes" id="UP000694522">
    <property type="component" value="Unplaced"/>
</dbReference>
<dbReference type="SMART" id="SM00406">
    <property type="entry name" value="IGv"/>
    <property type="match status" value="4"/>
</dbReference>
<evidence type="ECO:0000256" key="4">
    <source>
        <dbReference type="ARBA" id="ARBA00023136"/>
    </source>
</evidence>
<feature type="domain" description="Ig-like" evidence="6">
    <location>
        <begin position="1242"/>
        <end position="1312"/>
    </location>
</feature>
<dbReference type="Pfam" id="PF08205">
    <property type="entry name" value="C2-set_2"/>
    <property type="match status" value="1"/>
</dbReference>
<keyword evidence="5" id="KW-1015">Disulfide bond</keyword>
<evidence type="ECO:0000259" key="6">
    <source>
        <dbReference type="PROSITE" id="PS50835"/>
    </source>
</evidence>
<protein>
    <submittedName>
        <fullName evidence="7">Sialic acid binding Ig like lectin 1</fullName>
    </submittedName>
</protein>
<dbReference type="CDD" id="cd00096">
    <property type="entry name" value="Ig"/>
    <property type="match status" value="3"/>
</dbReference>
<dbReference type="InterPro" id="IPR003599">
    <property type="entry name" value="Ig_sub"/>
</dbReference>
<evidence type="ECO:0000313" key="8">
    <source>
        <dbReference type="Proteomes" id="UP000694522"/>
    </source>
</evidence>
<keyword evidence="3" id="KW-1133">Transmembrane helix</keyword>
<reference evidence="7" key="2">
    <citation type="submission" date="2025-09" db="UniProtKB">
        <authorList>
            <consortium name="Ensembl"/>
        </authorList>
    </citation>
    <scope>IDENTIFICATION</scope>
</reference>
<feature type="domain" description="Ig-like" evidence="6">
    <location>
        <begin position="1060"/>
        <end position="1147"/>
    </location>
</feature>
<dbReference type="Pfam" id="PF13895">
    <property type="entry name" value="Ig_2"/>
    <property type="match status" value="7"/>
</dbReference>
<feature type="domain" description="Ig-like" evidence="6">
    <location>
        <begin position="410"/>
        <end position="502"/>
    </location>
</feature>
<dbReference type="GO" id="GO:0005886">
    <property type="term" value="C:plasma membrane"/>
    <property type="evidence" value="ECO:0007669"/>
    <property type="project" value="TreeGrafter"/>
</dbReference>
<dbReference type="Pfam" id="PF13927">
    <property type="entry name" value="Ig_3"/>
    <property type="match status" value="2"/>
</dbReference>
<feature type="domain" description="Ig-like" evidence="6">
    <location>
        <begin position="879"/>
        <end position="964"/>
    </location>
</feature>
<name>A0A8B9G899_9PSIT</name>
<feature type="domain" description="Ig-like" evidence="6">
    <location>
        <begin position="1429"/>
        <end position="1510"/>
    </location>
</feature>
<feature type="domain" description="Ig-like" evidence="6">
    <location>
        <begin position="1335"/>
        <end position="1427"/>
    </location>
</feature>
<accession>A0A8B9G899</accession>
<dbReference type="Pfam" id="PF07686">
    <property type="entry name" value="V-set"/>
    <property type="match status" value="1"/>
</dbReference>
<evidence type="ECO:0000256" key="5">
    <source>
        <dbReference type="ARBA" id="ARBA00023157"/>
    </source>
</evidence>
<dbReference type="PANTHER" id="PTHR47243:SF1">
    <property type="entry name" value="SIALOADHESIN"/>
    <property type="match status" value="1"/>
</dbReference>
<dbReference type="Ensembl" id="ENSACOT00000020285.1">
    <property type="protein sequence ID" value="ENSACOP00000019587.1"/>
    <property type="gene ID" value="ENSACOG00000013406.1"/>
</dbReference>
<evidence type="ECO:0000256" key="1">
    <source>
        <dbReference type="ARBA" id="ARBA00004167"/>
    </source>
</evidence>
<keyword evidence="2" id="KW-0812">Transmembrane</keyword>
<dbReference type="PROSITE" id="PS50835">
    <property type="entry name" value="IG_LIKE"/>
    <property type="match status" value="14"/>
</dbReference>
<dbReference type="GO" id="GO:0005769">
    <property type="term" value="C:early endosome"/>
    <property type="evidence" value="ECO:0007669"/>
    <property type="project" value="TreeGrafter"/>
</dbReference>
<feature type="domain" description="Ig-like" evidence="6">
    <location>
        <begin position="685"/>
        <end position="766"/>
    </location>
</feature>
<dbReference type="InterPro" id="IPR013106">
    <property type="entry name" value="Ig_V-set"/>
</dbReference>
<dbReference type="GO" id="GO:0046790">
    <property type="term" value="F:virion binding"/>
    <property type="evidence" value="ECO:0007669"/>
    <property type="project" value="TreeGrafter"/>
</dbReference>
<feature type="domain" description="Ig-like" evidence="6">
    <location>
        <begin position="141"/>
        <end position="232"/>
    </location>
</feature>
<dbReference type="InterPro" id="IPR013783">
    <property type="entry name" value="Ig-like_fold"/>
</dbReference>
<keyword evidence="4" id="KW-0472">Membrane</keyword>